<keyword evidence="2" id="KW-1185">Reference proteome</keyword>
<evidence type="ECO:0000313" key="1">
    <source>
        <dbReference type="EMBL" id="KAG2641018.1"/>
    </source>
</evidence>
<organism evidence="1 2">
    <name type="scientific">Panicum virgatum</name>
    <name type="common">Blackwell switchgrass</name>
    <dbReference type="NCBI Taxonomy" id="38727"/>
    <lineage>
        <taxon>Eukaryota</taxon>
        <taxon>Viridiplantae</taxon>
        <taxon>Streptophyta</taxon>
        <taxon>Embryophyta</taxon>
        <taxon>Tracheophyta</taxon>
        <taxon>Spermatophyta</taxon>
        <taxon>Magnoliopsida</taxon>
        <taxon>Liliopsida</taxon>
        <taxon>Poales</taxon>
        <taxon>Poaceae</taxon>
        <taxon>PACMAD clade</taxon>
        <taxon>Panicoideae</taxon>
        <taxon>Panicodae</taxon>
        <taxon>Paniceae</taxon>
        <taxon>Panicinae</taxon>
        <taxon>Panicum</taxon>
        <taxon>Panicum sect. Hiantes</taxon>
    </lineage>
</organism>
<dbReference type="Proteomes" id="UP000823388">
    <property type="component" value="Chromosome 2K"/>
</dbReference>
<reference evidence="1" key="1">
    <citation type="submission" date="2020-05" db="EMBL/GenBank/DDBJ databases">
        <title>WGS assembly of Panicum virgatum.</title>
        <authorList>
            <person name="Lovell J.T."/>
            <person name="Jenkins J."/>
            <person name="Shu S."/>
            <person name="Juenger T.E."/>
            <person name="Schmutz J."/>
        </authorList>
    </citation>
    <scope>NUCLEOTIDE SEQUENCE</scope>
    <source>
        <strain evidence="1">AP13</strain>
    </source>
</reference>
<dbReference type="AlphaFoldDB" id="A0A8T0W0S6"/>
<name>A0A8T0W0S6_PANVG</name>
<proteinExistence type="predicted"/>
<protein>
    <submittedName>
        <fullName evidence="1">Uncharacterized protein</fullName>
    </submittedName>
</protein>
<accession>A0A8T0W0S6</accession>
<evidence type="ECO:0000313" key="2">
    <source>
        <dbReference type="Proteomes" id="UP000823388"/>
    </source>
</evidence>
<comment type="caution">
    <text evidence="1">The sequence shown here is derived from an EMBL/GenBank/DDBJ whole genome shotgun (WGS) entry which is preliminary data.</text>
</comment>
<dbReference type="EMBL" id="CM029039">
    <property type="protein sequence ID" value="KAG2641018.1"/>
    <property type="molecule type" value="Genomic_DNA"/>
</dbReference>
<gene>
    <name evidence="1" type="ORF">PVAP13_2KG139316</name>
</gene>
<sequence>MPHEHPQEGPIMVTTFCPCHGRSSYPFGGDGSSSLEYTPATPLNSLATPLELLLRGMIAARCGALFFSMTSGSSSSIASATPPPLPPLASSTVSCPTATTAANARPGPHPTATAAVNVRPGPHPTAAAAANARPGLRHRIIKTGHVPAEMSASSAA</sequence>